<dbReference type="Proteomes" id="UP000885750">
    <property type="component" value="Unassembled WGS sequence"/>
</dbReference>
<evidence type="ECO:0000259" key="1">
    <source>
        <dbReference type="Pfam" id="PF09836"/>
    </source>
</evidence>
<evidence type="ECO:0000313" key="2">
    <source>
        <dbReference type="EMBL" id="HFC93370.1"/>
    </source>
</evidence>
<feature type="domain" description="Putative DNA-binding" evidence="1">
    <location>
        <begin position="1"/>
        <end position="56"/>
    </location>
</feature>
<dbReference type="Gene3D" id="1.10.150.690">
    <property type="entry name" value="DUF2063"/>
    <property type="match status" value="1"/>
</dbReference>
<dbReference type="EMBL" id="DRMS01000421">
    <property type="protein sequence ID" value="HFC93370.1"/>
    <property type="molecule type" value="Genomic_DNA"/>
</dbReference>
<dbReference type="AlphaFoldDB" id="A0A7V2T2A6"/>
<feature type="non-terminal residue" evidence="2">
    <location>
        <position position="1"/>
    </location>
</feature>
<proteinExistence type="predicted"/>
<gene>
    <name evidence="2" type="ORF">ENJ51_11230</name>
</gene>
<sequence>NAYRYRLIDALSDNYPSVHTLLGDERFYNDGIKYIAAYPSHHFSIRYFGSHLEQFLADQHHDTAVLAEMARFEWALRNAFDSADTPSLGLEALQTVAPEAWVELRFTLHPSVARLNLEWNVPQLWAAIENETGQIPFEQAEYPIPWLIWRKQLKTYYRSLDVDEAWALDAVIQGQSFAEICAGVCEWVDQASAPERVAGFISTWLEADLITVLEV</sequence>
<name>A0A7V2T2A6_LEUMU</name>
<dbReference type="Pfam" id="PF09836">
    <property type="entry name" value="DUF2063"/>
    <property type="match status" value="1"/>
</dbReference>
<dbReference type="InterPro" id="IPR018640">
    <property type="entry name" value="DUF2063"/>
</dbReference>
<dbReference type="InterPro" id="IPR044922">
    <property type="entry name" value="DUF2063_N_sf"/>
</dbReference>
<organism evidence="2">
    <name type="scientific">Leucothrix mucor</name>
    <dbReference type="NCBI Taxonomy" id="45248"/>
    <lineage>
        <taxon>Bacteria</taxon>
        <taxon>Pseudomonadati</taxon>
        <taxon>Pseudomonadota</taxon>
        <taxon>Gammaproteobacteria</taxon>
        <taxon>Thiotrichales</taxon>
        <taxon>Thiotrichaceae</taxon>
        <taxon>Leucothrix</taxon>
    </lineage>
</organism>
<comment type="caution">
    <text evidence="2">The sequence shown here is derived from an EMBL/GenBank/DDBJ whole genome shotgun (WGS) entry which is preliminary data.</text>
</comment>
<protein>
    <submittedName>
        <fullName evidence="2">DUF2063 domain-containing protein</fullName>
    </submittedName>
</protein>
<reference evidence="2" key="1">
    <citation type="journal article" date="2020" name="mSystems">
        <title>Genome- and Community-Level Interaction Insights into Carbon Utilization and Element Cycling Functions of Hydrothermarchaeota in Hydrothermal Sediment.</title>
        <authorList>
            <person name="Zhou Z."/>
            <person name="Liu Y."/>
            <person name="Xu W."/>
            <person name="Pan J."/>
            <person name="Luo Z.H."/>
            <person name="Li M."/>
        </authorList>
    </citation>
    <scope>NUCLEOTIDE SEQUENCE [LARGE SCALE GENOMIC DNA]</scope>
    <source>
        <strain evidence="2">HyVt-493</strain>
    </source>
</reference>
<accession>A0A7V2T2A6</accession>